<gene>
    <name evidence="2" type="ORF">ACTIVE_0173</name>
</gene>
<evidence type="ECO:0000313" key="2">
    <source>
        <dbReference type="EMBL" id="QKG18539.1"/>
    </source>
</evidence>
<dbReference type="PANTHER" id="PTHR33993:SF14">
    <property type="entry name" value="GB|AAF24581.1"/>
    <property type="match status" value="1"/>
</dbReference>
<name>A0A7D3VNW4_ACTVE</name>
<dbReference type="Pfam" id="PF18029">
    <property type="entry name" value="Glyoxalase_6"/>
    <property type="match status" value="1"/>
</dbReference>
<reference evidence="2 3" key="1">
    <citation type="submission" date="2020-05" db="EMBL/GenBank/DDBJ databases">
        <title>Actinomadura verrucosospora NRRL-B18236 (PFL_A860) Genome sequencing and assembly.</title>
        <authorList>
            <person name="Samborskyy M."/>
        </authorList>
    </citation>
    <scope>NUCLEOTIDE SEQUENCE [LARGE SCALE GENOMIC DNA]</scope>
    <source>
        <strain evidence="2 3">NRRL:B18236</strain>
    </source>
</reference>
<keyword evidence="3" id="KW-1185">Reference proteome</keyword>
<dbReference type="AlphaFoldDB" id="A0A7D3VNW4"/>
<keyword evidence="2" id="KW-0560">Oxidoreductase</keyword>
<dbReference type="Proteomes" id="UP000501240">
    <property type="component" value="Chromosome"/>
</dbReference>
<evidence type="ECO:0000313" key="3">
    <source>
        <dbReference type="Proteomes" id="UP000501240"/>
    </source>
</evidence>
<dbReference type="SUPFAM" id="SSF54593">
    <property type="entry name" value="Glyoxalase/Bleomycin resistance protein/Dihydroxybiphenyl dioxygenase"/>
    <property type="match status" value="1"/>
</dbReference>
<dbReference type="PANTHER" id="PTHR33993">
    <property type="entry name" value="GLYOXALASE-RELATED"/>
    <property type="match status" value="1"/>
</dbReference>
<dbReference type="InterPro" id="IPR041581">
    <property type="entry name" value="Glyoxalase_6"/>
</dbReference>
<dbReference type="EMBL" id="CP053892">
    <property type="protein sequence ID" value="QKG18539.1"/>
    <property type="molecule type" value="Genomic_DNA"/>
</dbReference>
<sequence>MVPTHDFGGGMDALYPRLLVDDFDACARFYAAALDELLGIQPVKLLPDAEYANWDYKGECVLVLMGRARMAETVGTADLPAPSGQDGSMLVFRVDDVDKAAAALGALGGTVVAEPADRPEWGPGLRAAHLRDPAGNLLELQSY</sequence>
<dbReference type="InterPro" id="IPR029068">
    <property type="entry name" value="Glyas_Bleomycin-R_OHBP_Dase"/>
</dbReference>
<keyword evidence="2" id="KW-0223">Dioxygenase</keyword>
<dbReference type="PROSITE" id="PS51819">
    <property type="entry name" value="VOC"/>
    <property type="match status" value="1"/>
</dbReference>
<organism evidence="2 3">
    <name type="scientific">Actinomadura verrucosospora</name>
    <dbReference type="NCBI Taxonomy" id="46165"/>
    <lineage>
        <taxon>Bacteria</taxon>
        <taxon>Bacillati</taxon>
        <taxon>Actinomycetota</taxon>
        <taxon>Actinomycetes</taxon>
        <taxon>Streptosporangiales</taxon>
        <taxon>Thermomonosporaceae</taxon>
        <taxon>Actinomadura</taxon>
    </lineage>
</organism>
<dbReference type="InterPro" id="IPR037523">
    <property type="entry name" value="VOC_core"/>
</dbReference>
<feature type="domain" description="VOC" evidence="1">
    <location>
        <begin position="10"/>
        <end position="143"/>
    </location>
</feature>
<proteinExistence type="predicted"/>
<dbReference type="InterPro" id="IPR052164">
    <property type="entry name" value="Anthracycline_SecMetBiosynth"/>
</dbReference>
<protein>
    <submittedName>
        <fullName evidence="2">Glyoxalase/bleomycin resistance protein/dioxygenase</fullName>
    </submittedName>
</protein>
<dbReference type="Gene3D" id="3.10.180.10">
    <property type="entry name" value="2,3-Dihydroxybiphenyl 1,2-Dioxygenase, domain 1"/>
    <property type="match status" value="1"/>
</dbReference>
<evidence type="ECO:0000259" key="1">
    <source>
        <dbReference type="PROSITE" id="PS51819"/>
    </source>
</evidence>
<accession>A0A7D3VNW4</accession>
<dbReference type="GO" id="GO:0051213">
    <property type="term" value="F:dioxygenase activity"/>
    <property type="evidence" value="ECO:0007669"/>
    <property type="project" value="UniProtKB-KW"/>
</dbReference>